<evidence type="ECO:0000256" key="1">
    <source>
        <dbReference type="SAM" id="SignalP"/>
    </source>
</evidence>
<dbReference type="InterPro" id="IPR025510">
    <property type="entry name" value="DUF4397"/>
</dbReference>
<keyword evidence="1" id="KW-0732">Signal</keyword>
<evidence type="ECO:0000259" key="2">
    <source>
        <dbReference type="Pfam" id="PF14344"/>
    </source>
</evidence>
<dbReference type="PROSITE" id="PS51257">
    <property type="entry name" value="PROKAR_LIPOPROTEIN"/>
    <property type="match status" value="1"/>
</dbReference>
<dbReference type="KEGG" id="mgk:FSB76_16545"/>
<dbReference type="RefSeq" id="WP_147055195.1">
    <property type="nucleotide sequence ID" value="NZ_CP042437.1"/>
</dbReference>
<dbReference type="Proteomes" id="UP000321362">
    <property type="component" value="Chromosome"/>
</dbReference>
<dbReference type="EMBL" id="CP042437">
    <property type="protein sequence ID" value="QEC77473.1"/>
    <property type="molecule type" value="Genomic_DNA"/>
</dbReference>
<protein>
    <submittedName>
        <fullName evidence="3">DUF4397 domain-containing protein</fullName>
    </submittedName>
</protein>
<gene>
    <name evidence="3" type="ORF">FSB76_16545</name>
</gene>
<evidence type="ECO:0000313" key="4">
    <source>
        <dbReference type="Proteomes" id="UP000321362"/>
    </source>
</evidence>
<dbReference type="AlphaFoldDB" id="A0A5B8W1A3"/>
<feature type="domain" description="DUF4397" evidence="2">
    <location>
        <begin position="40"/>
        <end position="154"/>
    </location>
</feature>
<organism evidence="3 4">
    <name type="scientific">Mucilaginibacter ginsenosidivorax</name>
    <dbReference type="NCBI Taxonomy" id="862126"/>
    <lineage>
        <taxon>Bacteria</taxon>
        <taxon>Pseudomonadati</taxon>
        <taxon>Bacteroidota</taxon>
        <taxon>Sphingobacteriia</taxon>
        <taxon>Sphingobacteriales</taxon>
        <taxon>Sphingobacteriaceae</taxon>
        <taxon>Mucilaginibacter</taxon>
    </lineage>
</organism>
<dbReference type="OrthoDB" id="9792011at2"/>
<reference evidence="3 4" key="1">
    <citation type="journal article" date="2013" name="J. Microbiol.">
        <title>Mucilaginibacter ginsenosidivorax sp. nov., with ginsenoside converting activity isolated from sediment.</title>
        <authorList>
            <person name="Kim J.K."/>
            <person name="Choi T.E."/>
            <person name="Liu Q.M."/>
            <person name="Park H.Y."/>
            <person name="Yi T.H."/>
            <person name="Yoon M.H."/>
            <person name="Kim S.C."/>
            <person name="Im W.T."/>
        </authorList>
    </citation>
    <scope>NUCLEOTIDE SEQUENCE [LARGE SCALE GENOMIC DNA]</scope>
    <source>
        <strain evidence="3 4">KHI28</strain>
    </source>
</reference>
<evidence type="ECO:0000313" key="3">
    <source>
        <dbReference type="EMBL" id="QEC77473.1"/>
    </source>
</evidence>
<feature type="chain" id="PRO_5023074749" evidence="1">
    <location>
        <begin position="27"/>
        <end position="237"/>
    </location>
</feature>
<name>A0A5B8W1A3_9SPHI</name>
<accession>A0A5B8W1A3</accession>
<keyword evidence="4" id="KW-1185">Reference proteome</keyword>
<proteinExistence type="predicted"/>
<sequence>MKQIFTQRAGMIGMICLLAVSLTSCLKNDDNHQYIAPKIALVSAINASPDAQPVDFFLDQNRANNFYIPSGESLDYINAYTGKRTITFYVGNSSQKIISDTATFAANKLYSVFLANVVSTPAILVIPDSVGVPDEGKAGIRFVNLSPDNQALDLVVKGGATLASAKTYKQYTPFVTVTGGSTYTFEIHKAGTATVLYTLTDVRIKNKTLNTIWVQGLSAATDTKKLTVHAQENVYYY</sequence>
<dbReference type="Pfam" id="PF14344">
    <property type="entry name" value="DUF4397"/>
    <property type="match status" value="1"/>
</dbReference>
<feature type="signal peptide" evidence="1">
    <location>
        <begin position="1"/>
        <end position="26"/>
    </location>
</feature>